<evidence type="ECO:0000313" key="2">
    <source>
        <dbReference type="Proteomes" id="UP000234460"/>
    </source>
</evidence>
<dbReference type="AlphaFoldDB" id="A0AAQ1P450"/>
<organism evidence="1 2">
    <name type="scientific">Leptospira interrogans serovar Manilae</name>
    <dbReference type="NCBI Taxonomy" id="214675"/>
    <lineage>
        <taxon>Bacteria</taxon>
        <taxon>Pseudomonadati</taxon>
        <taxon>Spirochaetota</taxon>
        <taxon>Spirochaetia</taxon>
        <taxon>Leptospirales</taxon>
        <taxon>Leptospiraceae</taxon>
        <taxon>Leptospira</taxon>
    </lineage>
</organism>
<proteinExistence type="predicted"/>
<dbReference type="EMBL" id="OEJX01000067">
    <property type="protein sequence ID" value="SOR63442.1"/>
    <property type="molecule type" value="Genomic_DNA"/>
</dbReference>
<evidence type="ECO:0000313" key="1">
    <source>
        <dbReference type="EMBL" id="SOR63442.1"/>
    </source>
</evidence>
<comment type="caution">
    <text evidence="1">The sequence shown here is derived from an EMBL/GenBank/DDBJ whole genome shotgun (WGS) entry which is preliminary data.</text>
</comment>
<protein>
    <submittedName>
        <fullName evidence="1">Uncharacterized protein</fullName>
    </submittedName>
</protein>
<reference evidence="1 2" key="1">
    <citation type="submission" date="2017-11" db="EMBL/GenBank/DDBJ databases">
        <authorList>
            <person name="Lechat P."/>
        </authorList>
    </citation>
    <scope>NUCLEOTIDE SEQUENCE [LARGE SCALE GENOMIC DNA]</scope>
    <source>
        <strain evidence="1">L495</strain>
    </source>
</reference>
<sequence length="55" mass="6468">MKQSNISILCMRPSSKNIKRENSVKFKKKFLNISNFYHIPVVFYIKIVEKFCIGG</sequence>
<dbReference type="Proteomes" id="UP000234460">
    <property type="component" value="Chromosome LMANV2"/>
</dbReference>
<accession>A0AAQ1P450</accession>
<gene>
    <name evidence="1" type="ORF">LMANV2_70008</name>
</gene>
<name>A0AAQ1P450_LEPIR</name>